<feature type="domain" description="EamA" evidence="7">
    <location>
        <begin position="159"/>
        <end position="294"/>
    </location>
</feature>
<proteinExistence type="predicted"/>
<dbReference type="Gene3D" id="1.10.3730.20">
    <property type="match status" value="1"/>
</dbReference>
<dbReference type="PANTHER" id="PTHR42920">
    <property type="entry name" value="OS03G0707200 PROTEIN-RELATED"/>
    <property type="match status" value="1"/>
</dbReference>
<keyword evidence="3 6" id="KW-0812">Transmembrane</keyword>
<evidence type="ECO:0000256" key="2">
    <source>
        <dbReference type="ARBA" id="ARBA00022475"/>
    </source>
</evidence>
<keyword evidence="2" id="KW-1003">Cell membrane</keyword>
<feature type="transmembrane region" description="Helical" evidence="6">
    <location>
        <begin position="72"/>
        <end position="93"/>
    </location>
</feature>
<keyword evidence="5 6" id="KW-0472">Membrane</keyword>
<evidence type="ECO:0000259" key="7">
    <source>
        <dbReference type="Pfam" id="PF00892"/>
    </source>
</evidence>
<feature type="transmembrane region" description="Helical" evidence="6">
    <location>
        <begin position="105"/>
        <end position="122"/>
    </location>
</feature>
<dbReference type="SUPFAM" id="SSF103481">
    <property type="entry name" value="Multidrug resistance efflux transporter EmrE"/>
    <property type="match status" value="2"/>
</dbReference>
<protein>
    <submittedName>
        <fullName evidence="8">Drug/metabolite transporter (DMT)-like permease</fullName>
    </submittedName>
</protein>
<comment type="caution">
    <text evidence="8">The sequence shown here is derived from an EMBL/GenBank/DDBJ whole genome shotgun (WGS) entry which is preliminary data.</text>
</comment>
<keyword evidence="9" id="KW-1185">Reference proteome</keyword>
<feature type="transmembrane region" description="Helical" evidence="6">
    <location>
        <begin position="277"/>
        <end position="294"/>
    </location>
</feature>
<dbReference type="InterPro" id="IPR037185">
    <property type="entry name" value="EmrE-like"/>
</dbReference>
<feature type="transmembrane region" description="Helical" evidence="6">
    <location>
        <begin position="221"/>
        <end position="240"/>
    </location>
</feature>
<dbReference type="Pfam" id="PF00892">
    <property type="entry name" value="EamA"/>
    <property type="match status" value="2"/>
</dbReference>
<feature type="domain" description="EamA" evidence="7">
    <location>
        <begin position="9"/>
        <end position="145"/>
    </location>
</feature>
<name>A0ABX0UBQ2_9FLAO</name>
<feature type="transmembrane region" description="Helical" evidence="6">
    <location>
        <begin position="157"/>
        <end position="176"/>
    </location>
</feature>
<feature type="transmembrane region" description="Helical" evidence="6">
    <location>
        <begin position="188"/>
        <end position="209"/>
    </location>
</feature>
<evidence type="ECO:0000256" key="1">
    <source>
        <dbReference type="ARBA" id="ARBA00004651"/>
    </source>
</evidence>
<dbReference type="PANTHER" id="PTHR42920:SF5">
    <property type="entry name" value="EAMA DOMAIN-CONTAINING PROTEIN"/>
    <property type="match status" value="1"/>
</dbReference>
<dbReference type="InterPro" id="IPR051258">
    <property type="entry name" value="Diverse_Substrate_Transporter"/>
</dbReference>
<feature type="transmembrane region" description="Helical" evidence="6">
    <location>
        <begin position="252"/>
        <end position="271"/>
    </location>
</feature>
<accession>A0ABX0UBQ2</accession>
<sequence>MKKISQNTQGILIALLAVFLFSSKAIIVKLVYQFDVPTIHVLLLRMLFAIPFYIAVLLAKKKEKKEDLEKKHYVWLLLLGIIGYYVASFFDFYGLKYLTASLERIILFVYPTLVVLIGAVFLKTKITKQQIVAIVITYFGVFITFASELQIDHNENLFLGAAFIFISALTYASYLVGSGWLIPKFGTLRFTSLAMIIACSSVFIHYLITDRTSVLNYPKEVYFYGITMAFFCTVLPSYLVSFAIQKLGSSKFAIIGSIGPVFTIALATLVLGENITFVQAIGVVVVIVGVRIVSKKEVK</sequence>
<feature type="transmembrane region" description="Helical" evidence="6">
    <location>
        <begin position="131"/>
        <end position="151"/>
    </location>
</feature>
<organism evidence="8 9">
    <name type="scientific">Wenyingzhuangia heitensis</name>
    <dbReference type="NCBI Taxonomy" id="1487859"/>
    <lineage>
        <taxon>Bacteria</taxon>
        <taxon>Pseudomonadati</taxon>
        <taxon>Bacteroidota</taxon>
        <taxon>Flavobacteriia</taxon>
        <taxon>Flavobacteriales</taxon>
        <taxon>Flavobacteriaceae</taxon>
        <taxon>Wenyingzhuangia</taxon>
    </lineage>
</organism>
<evidence type="ECO:0000313" key="8">
    <source>
        <dbReference type="EMBL" id="NIJ46257.1"/>
    </source>
</evidence>
<evidence type="ECO:0000256" key="3">
    <source>
        <dbReference type="ARBA" id="ARBA00022692"/>
    </source>
</evidence>
<dbReference type="EMBL" id="JAASQL010000005">
    <property type="protein sequence ID" value="NIJ46257.1"/>
    <property type="molecule type" value="Genomic_DNA"/>
</dbReference>
<evidence type="ECO:0000256" key="6">
    <source>
        <dbReference type="SAM" id="Phobius"/>
    </source>
</evidence>
<dbReference type="RefSeq" id="WP_167190007.1">
    <property type="nucleotide sequence ID" value="NZ_JAASQL010000005.1"/>
</dbReference>
<keyword evidence="4 6" id="KW-1133">Transmembrane helix</keyword>
<feature type="transmembrane region" description="Helical" evidence="6">
    <location>
        <begin position="41"/>
        <end position="60"/>
    </location>
</feature>
<dbReference type="InterPro" id="IPR000620">
    <property type="entry name" value="EamA_dom"/>
</dbReference>
<evidence type="ECO:0000256" key="4">
    <source>
        <dbReference type="ARBA" id="ARBA00022989"/>
    </source>
</evidence>
<evidence type="ECO:0000256" key="5">
    <source>
        <dbReference type="ARBA" id="ARBA00023136"/>
    </source>
</evidence>
<dbReference type="Proteomes" id="UP000745859">
    <property type="component" value="Unassembled WGS sequence"/>
</dbReference>
<evidence type="ECO:0000313" key="9">
    <source>
        <dbReference type="Proteomes" id="UP000745859"/>
    </source>
</evidence>
<reference evidence="8 9" key="1">
    <citation type="submission" date="2020-03" db="EMBL/GenBank/DDBJ databases">
        <title>Genomic Encyclopedia of Type Strains, Phase IV (KMG-IV): sequencing the most valuable type-strain genomes for metagenomic binning, comparative biology and taxonomic classification.</title>
        <authorList>
            <person name="Goeker M."/>
        </authorList>
    </citation>
    <scope>NUCLEOTIDE SEQUENCE [LARGE SCALE GENOMIC DNA]</scope>
    <source>
        <strain evidence="8 9">DSM 101599</strain>
    </source>
</reference>
<gene>
    <name evidence="8" type="ORF">FHR24_002741</name>
</gene>
<comment type="subcellular location">
    <subcellularLocation>
        <location evidence="1">Cell membrane</location>
        <topology evidence="1">Multi-pass membrane protein</topology>
    </subcellularLocation>
</comment>